<dbReference type="InterPro" id="IPR004843">
    <property type="entry name" value="Calcineurin-like_PHP"/>
</dbReference>
<dbReference type="Gene3D" id="3.60.21.10">
    <property type="match status" value="1"/>
</dbReference>
<organism evidence="2 3">
    <name type="scientific">Candidatus Uhrbacteria bacterium GW2011_GWF2_39_13</name>
    <dbReference type="NCBI Taxonomy" id="1618995"/>
    <lineage>
        <taxon>Bacteria</taxon>
        <taxon>Candidatus Uhriibacteriota</taxon>
    </lineage>
</organism>
<dbReference type="GO" id="GO:0016787">
    <property type="term" value="F:hydrolase activity"/>
    <property type="evidence" value="ECO:0007669"/>
    <property type="project" value="InterPro"/>
</dbReference>
<evidence type="ECO:0000313" key="3">
    <source>
        <dbReference type="Proteomes" id="UP000033935"/>
    </source>
</evidence>
<protein>
    <recommendedName>
        <fullName evidence="1">Calcineurin-like phosphoesterase domain-containing protein</fullName>
    </recommendedName>
</protein>
<comment type="caution">
    <text evidence="2">The sequence shown here is derived from an EMBL/GenBank/DDBJ whole genome shotgun (WGS) entry which is preliminary data.</text>
</comment>
<dbReference type="InterPro" id="IPR029052">
    <property type="entry name" value="Metallo-depent_PP-like"/>
</dbReference>
<dbReference type="EMBL" id="LBWG01000008">
    <property type="protein sequence ID" value="KKR04422.1"/>
    <property type="molecule type" value="Genomic_DNA"/>
</dbReference>
<feature type="domain" description="Calcineurin-like phosphoesterase" evidence="1">
    <location>
        <begin position="1"/>
        <end position="214"/>
    </location>
</feature>
<sequence length="286" mass="32584">MKFIYLADTHIGGSDSEGYRQQPRYLLHISELMECLAGWIEKQKNIDFIIHGGDMVDSSSAENIDAALKFFRQLPCPVHIALGNHDLTSDDAVGYWLNKAPEYFSGNSVNFPFSHDEMDFYFLTCHWGKKPYFWDPAEKQIPYFSASQLEALRKYGTVSKPLFLIVHSPVLGLPCEQSGLKNPLHLPEGDFSMTMRKIADELSVKAVLGAHNHMNMNVELDGVNYITVSAFTEAPFEFKLFEVTETKLSMKTISMAAEAGFKSDYNFDKTFVQGRLCDRFFERDLR</sequence>
<proteinExistence type="predicted"/>
<name>A0A0G0QS04_9BACT</name>
<gene>
    <name evidence="2" type="ORF">UT30_C0008G0044</name>
</gene>
<dbReference type="SUPFAM" id="SSF56300">
    <property type="entry name" value="Metallo-dependent phosphatases"/>
    <property type="match status" value="1"/>
</dbReference>
<dbReference type="Proteomes" id="UP000033935">
    <property type="component" value="Unassembled WGS sequence"/>
</dbReference>
<dbReference type="AlphaFoldDB" id="A0A0G0QS04"/>
<evidence type="ECO:0000259" key="1">
    <source>
        <dbReference type="Pfam" id="PF00149"/>
    </source>
</evidence>
<evidence type="ECO:0000313" key="2">
    <source>
        <dbReference type="EMBL" id="KKR04422.1"/>
    </source>
</evidence>
<dbReference type="PANTHER" id="PTHR43143:SF1">
    <property type="entry name" value="SERINE_THREONINE-PROTEIN PHOSPHATASE CPPED1"/>
    <property type="match status" value="1"/>
</dbReference>
<dbReference type="PANTHER" id="PTHR43143">
    <property type="entry name" value="METALLOPHOSPHOESTERASE, CALCINEURIN SUPERFAMILY"/>
    <property type="match status" value="1"/>
</dbReference>
<accession>A0A0G0QS04</accession>
<dbReference type="InterPro" id="IPR051918">
    <property type="entry name" value="STPP_CPPED1"/>
</dbReference>
<dbReference type="Pfam" id="PF00149">
    <property type="entry name" value="Metallophos"/>
    <property type="match status" value="1"/>
</dbReference>
<reference evidence="2 3" key="1">
    <citation type="journal article" date="2015" name="Nature">
        <title>rRNA introns, odd ribosomes, and small enigmatic genomes across a large radiation of phyla.</title>
        <authorList>
            <person name="Brown C.T."/>
            <person name="Hug L.A."/>
            <person name="Thomas B.C."/>
            <person name="Sharon I."/>
            <person name="Castelle C.J."/>
            <person name="Singh A."/>
            <person name="Wilkins M.J."/>
            <person name="Williams K.H."/>
            <person name="Banfield J.F."/>
        </authorList>
    </citation>
    <scope>NUCLEOTIDE SEQUENCE [LARGE SCALE GENOMIC DNA]</scope>
</reference>